<dbReference type="Proteomes" id="UP000019384">
    <property type="component" value="Unassembled WGS sequence"/>
</dbReference>
<organism evidence="2 3">
    <name type="scientific">Kuraishia capsulata CBS 1993</name>
    <dbReference type="NCBI Taxonomy" id="1382522"/>
    <lineage>
        <taxon>Eukaryota</taxon>
        <taxon>Fungi</taxon>
        <taxon>Dikarya</taxon>
        <taxon>Ascomycota</taxon>
        <taxon>Saccharomycotina</taxon>
        <taxon>Pichiomycetes</taxon>
        <taxon>Pichiales</taxon>
        <taxon>Pichiaceae</taxon>
        <taxon>Kuraishia</taxon>
    </lineage>
</organism>
<evidence type="ECO:0000313" key="3">
    <source>
        <dbReference type="Proteomes" id="UP000019384"/>
    </source>
</evidence>
<dbReference type="RefSeq" id="XP_022457542.1">
    <property type="nucleotide sequence ID" value="XM_022603687.1"/>
</dbReference>
<dbReference type="GeneID" id="34518930"/>
<dbReference type="HOGENOM" id="CLU_2027086_0_0_1"/>
<proteinExistence type="predicted"/>
<dbReference type="EMBL" id="HG793126">
    <property type="protein sequence ID" value="CDK25530.1"/>
    <property type="molecule type" value="Genomic_DNA"/>
</dbReference>
<evidence type="ECO:0000313" key="2">
    <source>
        <dbReference type="EMBL" id="CDK25530.1"/>
    </source>
</evidence>
<sequence length="122" mass="13824">MATPSSSAICSLLQLLSFMYRLQQYSCCGWLKCCVKTLLLQTLIVLVRVRVFFKISFMRGNTTSCHVVVPLFASLIICATLYPRYLFFFISTSLILVTQPSVEICHSIVKTIQSRVRCTSLI</sequence>
<keyword evidence="1" id="KW-0472">Membrane</keyword>
<dbReference type="AlphaFoldDB" id="W6MUC3"/>
<reference evidence="2" key="1">
    <citation type="submission" date="2013-12" db="EMBL/GenBank/DDBJ databases">
        <authorList>
            <person name="Genoscope - CEA"/>
        </authorList>
    </citation>
    <scope>NUCLEOTIDE SEQUENCE</scope>
    <source>
        <strain evidence="2">CBS 1993</strain>
    </source>
</reference>
<accession>W6MUC3</accession>
<feature type="transmembrane region" description="Helical" evidence="1">
    <location>
        <begin position="65"/>
        <end position="82"/>
    </location>
</feature>
<keyword evidence="3" id="KW-1185">Reference proteome</keyword>
<reference evidence="2" key="2">
    <citation type="submission" date="2014-02" db="EMBL/GenBank/DDBJ databases">
        <title>Complete DNA sequence of /Kuraishia capsulata/ illustrates novel genomic features among budding yeasts (/Saccharomycotina/).</title>
        <authorList>
            <person name="Morales L."/>
            <person name="Noel B."/>
            <person name="Porcel B."/>
            <person name="Marcet-Houben M."/>
            <person name="Hullo M-F."/>
            <person name="Sacerdot C."/>
            <person name="Tekaia F."/>
            <person name="Leh-Louis V."/>
            <person name="Despons L."/>
            <person name="Khanna V."/>
            <person name="Aury J-M."/>
            <person name="Barbe V."/>
            <person name="Couloux A."/>
            <person name="Labadie K."/>
            <person name="Pelletier E."/>
            <person name="Souciet J-L."/>
            <person name="Boekhout T."/>
            <person name="Gabaldon T."/>
            <person name="Wincker P."/>
            <person name="Dujon B."/>
        </authorList>
    </citation>
    <scope>NUCLEOTIDE SEQUENCE</scope>
    <source>
        <strain evidence="2">CBS 1993</strain>
    </source>
</reference>
<keyword evidence="1" id="KW-1133">Transmembrane helix</keyword>
<keyword evidence="1" id="KW-0812">Transmembrane</keyword>
<gene>
    <name evidence="2" type="ORF">KUCA_T00001500001</name>
</gene>
<feature type="transmembrane region" description="Helical" evidence="1">
    <location>
        <begin position="34"/>
        <end position="53"/>
    </location>
</feature>
<evidence type="ECO:0000256" key="1">
    <source>
        <dbReference type="SAM" id="Phobius"/>
    </source>
</evidence>
<protein>
    <submittedName>
        <fullName evidence="2">Uncharacterized protein</fullName>
    </submittedName>
</protein>
<name>W6MUC3_9ASCO</name>